<dbReference type="PROSITE" id="PS00759">
    <property type="entry name" value="ARGE_DAPE_CPG2_2"/>
    <property type="match status" value="1"/>
</dbReference>
<evidence type="ECO:0000256" key="1">
    <source>
        <dbReference type="ARBA" id="ARBA00001941"/>
    </source>
</evidence>
<evidence type="ECO:0000256" key="8">
    <source>
        <dbReference type="ARBA" id="ARBA00022723"/>
    </source>
</evidence>
<dbReference type="InterPro" id="IPR001261">
    <property type="entry name" value="ArgE/DapE_CS"/>
</dbReference>
<comment type="similarity">
    <text evidence="4">Belongs to the peptidase M20A family.</text>
</comment>
<reference evidence="16 17" key="1">
    <citation type="submission" date="2019-08" db="EMBL/GenBank/DDBJ databases">
        <authorList>
            <person name="Chang H.C."/>
            <person name="Mun S.Y."/>
        </authorList>
    </citation>
    <scope>NUCLEOTIDE SEQUENCE [LARGE SCALE GENOMIC DNA]</scope>
    <source>
        <strain evidence="16 17">SK</strain>
    </source>
</reference>
<keyword evidence="13" id="KW-0170">Cobalt</keyword>
<dbReference type="NCBIfam" id="NF006365">
    <property type="entry name" value="PRK08588.1"/>
    <property type="match status" value="1"/>
</dbReference>
<keyword evidence="10" id="KW-0862">Zinc</keyword>
<keyword evidence="9" id="KW-0378">Hydrolase</keyword>
<keyword evidence="7" id="KW-0028">Amino-acid biosynthesis</keyword>
<accession>A0A7H1MLS2</accession>
<dbReference type="Pfam" id="PF01546">
    <property type="entry name" value="Peptidase_M20"/>
    <property type="match status" value="1"/>
</dbReference>
<dbReference type="GO" id="GO:0009014">
    <property type="term" value="F:succinyl-diaminopimelate desuccinylase activity"/>
    <property type="evidence" value="ECO:0007669"/>
    <property type="project" value="UniProtKB-EC"/>
</dbReference>
<evidence type="ECO:0000256" key="12">
    <source>
        <dbReference type="ARBA" id="ARBA00023154"/>
    </source>
</evidence>
<evidence type="ECO:0000256" key="6">
    <source>
        <dbReference type="ARBA" id="ARBA00016853"/>
    </source>
</evidence>
<evidence type="ECO:0000256" key="5">
    <source>
        <dbReference type="ARBA" id="ARBA00011921"/>
    </source>
</evidence>
<dbReference type="PANTHER" id="PTHR43808:SF8">
    <property type="entry name" value="PEPTIDASE M20 DIMERISATION DOMAIN-CONTAINING PROTEIN"/>
    <property type="match status" value="1"/>
</dbReference>
<evidence type="ECO:0000256" key="3">
    <source>
        <dbReference type="ARBA" id="ARBA00005130"/>
    </source>
</evidence>
<dbReference type="AlphaFoldDB" id="A0A7H1MLS2"/>
<evidence type="ECO:0000256" key="4">
    <source>
        <dbReference type="ARBA" id="ARBA00006247"/>
    </source>
</evidence>
<evidence type="ECO:0000256" key="10">
    <source>
        <dbReference type="ARBA" id="ARBA00022833"/>
    </source>
</evidence>
<gene>
    <name evidence="16" type="ORF">FY536_03515</name>
</gene>
<evidence type="ECO:0000313" key="17">
    <source>
        <dbReference type="Proteomes" id="UP000516446"/>
    </source>
</evidence>
<dbReference type="PANTHER" id="PTHR43808">
    <property type="entry name" value="ACETYLORNITHINE DEACETYLASE"/>
    <property type="match status" value="1"/>
</dbReference>
<keyword evidence="17" id="KW-1185">Reference proteome</keyword>
<evidence type="ECO:0000256" key="9">
    <source>
        <dbReference type="ARBA" id="ARBA00022801"/>
    </source>
</evidence>
<proteinExistence type="inferred from homology"/>
<dbReference type="UniPathway" id="UPA00034">
    <property type="reaction ID" value="UER00021"/>
</dbReference>
<evidence type="ECO:0000256" key="7">
    <source>
        <dbReference type="ARBA" id="ARBA00022605"/>
    </source>
</evidence>
<dbReference type="InterPro" id="IPR036264">
    <property type="entry name" value="Bact_exopeptidase_dim_dom"/>
</dbReference>
<dbReference type="InterPro" id="IPR010182">
    <property type="entry name" value="ArgE/DapE"/>
</dbReference>
<dbReference type="Proteomes" id="UP000516446">
    <property type="component" value="Chromosome"/>
</dbReference>
<dbReference type="InterPro" id="IPR050072">
    <property type="entry name" value="Peptidase_M20A"/>
</dbReference>
<protein>
    <recommendedName>
        <fullName evidence="6">Probable succinyl-diaminopimelate desuccinylase</fullName>
        <ecNumber evidence="5">3.5.1.18</ecNumber>
    </recommendedName>
</protein>
<dbReference type="CDD" id="cd08659">
    <property type="entry name" value="M20_ArgE_DapE-like"/>
    <property type="match status" value="1"/>
</dbReference>
<dbReference type="GO" id="GO:0009089">
    <property type="term" value="P:lysine biosynthetic process via diaminopimelate"/>
    <property type="evidence" value="ECO:0007669"/>
    <property type="project" value="UniProtKB-UniPathway"/>
</dbReference>
<dbReference type="EMBL" id="CP043431">
    <property type="protein sequence ID" value="QNT64408.1"/>
    <property type="molecule type" value="Genomic_DNA"/>
</dbReference>
<comment type="catalytic activity">
    <reaction evidence="14">
        <text>N-succinyl-(2S,6S)-2,6-diaminopimelate + H2O = (2S,6S)-2,6-diaminopimelate + succinate</text>
        <dbReference type="Rhea" id="RHEA:22608"/>
        <dbReference type="ChEBI" id="CHEBI:15377"/>
        <dbReference type="ChEBI" id="CHEBI:30031"/>
        <dbReference type="ChEBI" id="CHEBI:57609"/>
        <dbReference type="ChEBI" id="CHEBI:58087"/>
        <dbReference type="EC" id="3.5.1.18"/>
    </reaction>
</comment>
<dbReference type="SUPFAM" id="SSF53187">
    <property type="entry name" value="Zn-dependent exopeptidases"/>
    <property type="match status" value="1"/>
</dbReference>
<dbReference type="RefSeq" id="WP_006846136.1">
    <property type="nucleotide sequence ID" value="NZ_CP026847.1"/>
</dbReference>
<comment type="cofactor">
    <cofactor evidence="2">
        <name>Zn(2+)</name>
        <dbReference type="ChEBI" id="CHEBI:29105"/>
    </cofactor>
</comment>
<dbReference type="EC" id="3.5.1.18" evidence="5"/>
<dbReference type="SUPFAM" id="SSF55031">
    <property type="entry name" value="Bacterial exopeptidase dimerisation domain"/>
    <property type="match status" value="1"/>
</dbReference>
<dbReference type="InterPro" id="IPR011650">
    <property type="entry name" value="Peptidase_M20_dimer"/>
</dbReference>
<evidence type="ECO:0000256" key="13">
    <source>
        <dbReference type="ARBA" id="ARBA00023285"/>
    </source>
</evidence>
<comment type="cofactor">
    <cofactor evidence="1">
        <name>Co(2+)</name>
        <dbReference type="ChEBI" id="CHEBI:48828"/>
    </cofactor>
</comment>
<dbReference type="NCBIfam" id="TIGR01910">
    <property type="entry name" value="DapE-ArgE"/>
    <property type="match status" value="1"/>
</dbReference>
<name>A0A7H1MLS2_9LACO</name>
<evidence type="ECO:0000259" key="15">
    <source>
        <dbReference type="Pfam" id="PF07687"/>
    </source>
</evidence>
<keyword evidence="11" id="KW-0220">Diaminopimelate biosynthesis</keyword>
<evidence type="ECO:0000256" key="11">
    <source>
        <dbReference type="ARBA" id="ARBA00022915"/>
    </source>
</evidence>
<keyword evidence="8" id="KW-0479">Metal-binding</keyword>
<dbReference type="Gene3D" id="3.30.70.360">
    <property type="match status" value="1"/>
</dbReference>
<dbReference type="GO" id="GO:0019877">
    <property type="term" value="P:diaminopimelate biosynthetic process"/>
    <property type="evidence" value="ECO:0007669"/>
    <property type="project" value="UniProtKB-KW"/>
</dbReference>
<feature type="domain" description="Peptidase M20 dimerisation" evidence="15">
    <location>
        <begin position="173"/>
        <end position="281"/>
    </location>
</feature>
<keyword evidence="12" id="KW-0457">Lysine biosynthesis</keyword>
<evidence type="ECO:0000256" key="2">
    <source>
        <dbReference type="ARBA" id="ARBA00001947"/>
    </source>
</evidence>
<dbReference type="Pfam" id="PF07687">
    <property type="entry name" value="M20_dimer"/>
    <property type="match status" value="1"/>
</dbReference>
<evidence type="ECO:0000313" key="16">
    <source>
        <dbReference type="EMBL" id="QNT64408.1"/>
    </source>
</evidence>
<sequence length="401" mass="43872">MALLNESARIDILKKLVEIPSVNEHELDVANYLSEILAQYDIEAKIIKIGESRANLVAEIGTGAPVMAVTGHMDVVDPGNLDDWNSDPFTLTQKDGKLYGRGSSDMKSGLAALVIAMIEMKAQNKPARGTLRLLATLGEEVGEEGSQLFFEKGYMQDVDALLVAEPSGYQIAYAQKGSIDIKLTSKGTASHSSMPNFGYNALDPVISILAAVNEEFRAAEIPVNTILGNVTVNTDILAGGVQVNSLPESAEAQINIRTIPEFNGKDVLNKFDAIVKKELQKSNQNYDVNMAKMLPIELKQADISYEVMMDEPAVISTKENYLIHLAQTIGEKYAGEKIPVLASPGITDASNLMRDQDDNVPFIVFGPGNTTSHTANEYVDQKMYLDFIELYIQLFDQYLAE</sequence>
<organism evidence="16 17">
    <name type="scientific">Weissella koreensis</name>
    <dbReference type="NCBI Taxonomy" id="165096"/>
    <lineage>
        <taxon>Bacteria</taxon>
        <taxon>Bacillati</taxon>
        <taxon>Bacillota</taxon>
        <taxon>Bacilli</taxon>
        <taxon>Lactobacillales</taxon>
        <taxon>Lactobacillaceae</taxon>
        <taxon>Weissella</taxon>
    </lineage>
</organism>
<dbReference type="InterPro" id="IPR002933">
    <property type="entry name" value="Peptidase_M20"/>
</dbReference>
<dbReference type="Gene3D" id="3.40.630.10">
    <property type="entry name" value="Zn peptidases"/>
    <property type="match status" value="2"/>
</dbReference>
<comment type="pathway">
    <text evidence="3">Amino-acid biosynthesis; L-lysine biosynthesis via DAP pathway; LL-2,6-diaminopimelate from (S)-tetrahydrodipicolinate (succinylase route): step 3/3.</text>
</comment>
<dbReference type="GO" id="GO:0046872">
    <property type="term" value="F:metal ion binding"/>
    <property type="evidence" value="ECO:0007669"/>
    <property type="project" value="UniProtKB-KW"/>
</dbReference>
<evidence type="ECO:0000256" key="14">
    <source>
        <dbReference type="ARBA" id="ARBA00051301"/>
    </source>
</evidence>